<comment type="caution">
    <text evidence="8">The sequence shown here is derived from an EMBL/GenBank/DDBJ whole genome shotgun (WGS) entry which is preliminary data.</text>
</comment>
<dbReference type="GO" id="GO:0005737">
    <property type="term" value="C:cytoplasm"/>
    <property type="evidence" value="ECO:0007669"/>
    <property type="project" value="TreeGrafter"/>
</dbReference>
<dbReference type="SUPFAM" id="SSF52540">
    <property type="entry name" value="P-loop containing nucleoside triphosphate hydrolases"/>
    <property type="match status" value="1"/>
</dbReference>
<dbReference type="InterPro" id="IPR001650">
    <property type="entry name" value="Helicase_C-like"/>
</dbReference>
<name>A0A8H6DN83_9HYPO</name>
<reference evidence="8 9" key="1">
    <citation type="submission" date="2020-05" db="EMBL/GenBank/DDBJ databases">
        <title>Identification and distribution of gene clusters putatively required for synthesis of sphingolipid metabolism inhibitors in phylogenetically diverse species of the filamentous fungus Fusarium.</title>
        <authorList>
            <person name="Kim H.-S."/>
            <person name="Busman M."/>
            <person name="Brown D.W."/>
            <person name="Divon H."/>
            <person name="Uhlig S."/>
            <person name="Proctor R.H."/>
        </authorList>
    </citation>
    <scope>NUCLEOTIDE SEQUENCE [LARGE SCALE GENOMIC DNA]</scope>
    <source>
        <strain evidence="8 9">NRRL 66235</strain>
    </source>
</reference>
<accession>A0A8H6DN83</accession>
<dbReference type="InterPro" id="IPR052431">
    <property type="entry name" value="SKI2_subfamily_helicases"/>
</dbReference>
<gene>
    <name evidence="8" type="ORF">FMUND_2098</name>
</gene>
<evidence type="ECO:0000256" key="5">
    <source>
        <dbReference type="SAM" id="MobiDB-lite"/>
    </source>
</evidence>
<sequence>MKDAPKLIQDYRLLQLQHGGPYIDTRFDSRPDARVPFEPDAWQRDILDSIDAEESLLVVAPTSAGKTFISFYAMKRVLEESDEGVLVYATPTKALVTQITAEIEARFSRSPDKRQQPNRMLRMMHLGTATVACAVFIIALSATVGNPDKLKDWLATSQAQKGLKMEMIVHDLRYYDLRKLTYESPDTFIFKGLAKAPILPVPGLDEGDSVNPTFKFVHPVVALKDRRVQFSLLRLRVGNISKRPPRESKRTWPSQSPARDHRKDSCCRVGEAVKKKLKEAMEKPESTFYALQQSIDRSVQQHCTYSDPVDHIDRLFILAYAEAAFKESDMTWKKLRDFGQWQRQKLNNREIRFPKSSESGEQNLSKLEIARQEASVVISPWSFDPEAPLDHSSFADSKNDAAERPRKFGASTESEESPAMADRSPPTWTGVEMLFRKGYLRLVVATGTLALGINMPCKTVVFSGDSVFLSPQNYRQASGRAGRRGFNLLGNVVFNGAIPNLNHACPSPICPLEWDEQCTRRRDVNQHHLRFSIEYLRRQNLLSMAGVPVHFAGLHNRETLLTFKDYLYSYINAHLQDLPDRTLPLTGIPVGPEKGRGCRLTSDPPPVIRSPFAALSGFTDEFDSIKEMCSTVRDGVFLEESAIPYLPIWPNDSSAELNAYLYDFFKHGSLKAIVTSLKGVLGSGGGLHMEDLDDDDDMSYLSEGDDEATLKVVEAQRPAEKSDKIAQALAKNKAEAEVPDSWDDERDASESESEESMRGSDLVGSSAAKEAVAIQSEFGNGCGLMPVLRAFELLEAEFADKFYKIGA</sequence>
<dbReference type="GO" id="GO:0005524">
    <property type="term" value="F:ATP binding"/>
    <property type="evidence" value="ECO:0007669"/>
    <property type="project" value="UniProtKB-KW"/>
</dbReference>
<dbReference type="Pfam" id="PF00271">
    <property type="entry name" value="Helicase_C"/>
    <property type="match status" value="1"/>
</dbReference>
<feature type="compositionally biased region" description="Acidic residues" evidence="5">
    <location>
        <begin position="737"/>
        <end position="754"/>
    </location>
</feature>
<evidence type="ECO:0000313" key="8">
    <source>
        <dbReference type="EMBL" id="KAF5723164.1"/>
    </source>
</evidence>
<evidence type="ECO:0000256" key="4">
    <source>
        <dbReference type="ARBA" id="ARBA00022840"/>
    </source>
</evidence>
<dbReference type="InterPro" id="IPR059032">
    <property type="entry name" value="WHD_DDX60"/>
</dbReference>
<dbReference type="InterPro" id="IPR027417">
    <property type="entry name" value="P-loop_NTPase"/>
</dbReference>
<dbReference type="Pfam" id="PF00270">
    <property type="entry name" value="DEAD"/>
    <property type="match status" value="1"/>
</dbReference>
<dbReference type="AlphaFoldDB" id="A0A8H6DN83"/>
<evidence type="ECO:0000256" key="1">
    <source>
        <dbReference type="ARBA" id="ARBA00022741"/>
    </source>
</evidence>
<evidence type="ECO:0000259" key="7">
    <source>
        <dbReference type="SMART" id="SM00490"/>
    </source>
</evidence>
<feature type="region of interest" description="Disordered" evidence="5">
    <location>
        <begin position="728"/>
        <end position="762"/>
    </location>
</feature>
<dbReference type="Pfam" id="PF26076">
    <property type="entry name" value="WHD_DDX60"/>
    <property type="match status" value="1"/>
</dbReference>
<dbReference type="InterPro" id="IPR011545">
    <property type="entry name" value="DEAD/DEAH_box_helicase_dom"/>
</dbReference>
<keyword evidence="6" id="KW-1133">Transmembrane helix</keyword>
<dbReference type="GO" id="GO:0003676">
    <property type="term" value="F:nucleic acid binding"/>
    <property type="evidence" value="ECO:0007669"/>
    <property type="project" value="InterPro"/>
</dbReference>
<dbReference type="PANTHER" id="PTHR44533">
    <property type="entry name" value="DEAD/H RNA HELICASE, PUTATIVE-RELATED"/>
    <property type="match status" value="1"/>
</dbReference>
<keyword evidence="9" id="KW-1185">Reference proteome</keyword>
<feature type="region of interest" description="Disordered" evidence="5">
    <location>
        <begin position="392"/>
        <end position="425"/>
    </location>
</feature>
<feature type="compositionally biased region" description="Basic and acidic residues" evidence="5">
    <location>
        <begin position="397"/>
        <end position="406"/>
    </location>
</feature>
<proteinExistence type="predicted"/>
<feature type="domain" description="Helicase C-terminal" evidence="7">
    <location>
        <begin position="361"/>
        <end position="485"/>
    </location>
</feature>
<keyword evidence="1" id="KW-0547">Nucleotide-binding</keyword>
<keyword evidence="6" id="KW-0472">Membrane</keyword>
<keyword evidence="2" id="KW-0378">Hydrolase</keyword>
<dbReference type="PANTHER" id="PTHR44533:SF4">
    <property type="entry name" value="DEAD_H RNA HELICASE, PUTATIVE-RELATED"/>
    <property type="match status" value="1"/>
</dbReference>
<feature type="transmembrane region" description="Helical" evidence="6">
    <location>
        <begin position="123"/>
        <end position="142"/>
    </location>
</feature>
<dbReference type="GO" id="GO:0004386">
    <property type="term" value="F:helicase activity"/>
    <property type="evidence" value="ECO:0007669"/>
    <property type="project" value="UniProtKB-KW"/>
</dbReference>
<dbReference type="EMBL" id="JAAOAN010000073">
    <property type="protein sequence ID" value="KAF5723164.1"/>
    <property type="molecule type" value="Genomic_DNA"/>
</dbReference>
<evidence type="ECO:0000256" key="2">
    <source>
        <dbReference type="ARBA" id="ARBA00022801"/>
    </source>
</evidence>
<organism evidence="8 9">
    <name type="scientific">Fusarium mundagurra</name>
    <dbReference type="NCBI Taxonomy" id="1567541"/>
    <lineage>
        <taxon>Eukaryota</taxon>
        <taxon>Fungi</taxon>
        <taxon>Dikarya</taxon>
        <taxon>Ascomycota</taxon>
        <taxon>Pezizomycotina</taxon>
        <taxon>Sordariomycetes</taxon>
        <taxon>Hypocreomycetidae</taxon>
        <taxon>Hypocreales</taxon>
        <taxon>Nectriaceae</taxon>
        <taxon>Fusarium</taxon>
        <taxon>Fusarium fujikuroi species complex</taxon>
    </lineage>
</organism>
<protein>
    <submittedName>
        <fullName evidence="8">Dead deah box helicase</fullName>
    </submittedName>
</protein>
<keyword evidence="4" id="KW-0067">ATP-binding</keyword>
<dbReference type="Gene3D" id="3.40.50.300">
    <property type="entry name" value="P-loop containing nucleotide triphosphate hydrolases"/>
    <property type="match status" value="2"/>
</dbReference>
<dbReference type="OrthoDB" id="2320933at2759"/>
<keyword evidence="6" id="KW-0812">Transmembrane</keyword>
<feature type="region of interest" description="Disordered" evidence="5">
    <location>
        <begin position="243"/>
        <end position="265"/>
    </location>
</feature>
<dbReference type="GO" id="GO:0016787">
    <property type="term" value="F:hydrolase activity"/>
    <property type="evidence" value="ECO:0007669"/>
    <property type="project" value="UniProtKB-KW"/>
</dbReference>
<dbReference type="SMART" id="SM00490">
    <property type="entry name" value="HELICc"/>
    <property type="match status" value="1"/>
</dbReference>
<keyword evidence="3 8" id="KW-0347">Helicase</keyword>
<evidence type="ECO:0000313" key="9">
    <source>
        <dbReference type="Proteomes" id="UP000544331"/>
    </source>
</evidence>
<evidence type="ECO:0000256" key="3">
    <source>
        <dbReference type="ARBA" id="ARBA00022806"/>
    </source>
</evidence>
<dbReference type="Proteomes" id="UP000544331">
    <property type="component" value="Unassembled WGS sequence"/>
</dbReference>
<evidence type="ECO:0000256" key="6">
    <source>
        <dbReference type="SAM" id="Phobius"/>
    </source>
</evidence>